<gene>
    <name evidence="1" type="ORF">AWB68_03842</name>
</gene>
<dbReference type="SUPFAM" id="SSF46785">
    <property type="entry name" value="Winged helix' DNA-binding domain"/>
    <property type="match status" value="1"/>
</dbReference>
<evidence type="ECO:0000313" key="2">
    <source>
        <dbReference type="Proteomes" id="UP000054770"/>
    </source>
</evidence>
<protein>
    <submittedName>
        <fullName evidence="1">MarR family protein</fullName>
    </submittedName>
</protein>
<dbReference type="InterPro" id="IPR011991">
    <property type="entry name" value="ArsR-like_HTH"/>
</dbReference>
<reference evidence="1" key="1">
    <citation type="submission" date="2016-01" db="EMBL/GenBank/DDBJ databases">
        <authorList>
            <person name="Peeters C."/>
        </authorList>
    </citation>
    <scope>NUCLEOTIDE SEQUENCE [LARGE SCALE GENOMIC DNA]</scope>
    <source>
        <strain evidence="1">LMG 22940</strain>
    </source>
</reference>
<dbReference type="InterPro" id="IPR036390">
    <property type="entry name" value="WH_DNA-bd_sf"/>
</dbReference>
<dbReference type="Proteomes" id="UP000054770">
    <property type="component" value="Unassembled WGS sequence"/>
</dbReference>
<proteinExistence type="predicted"/>
<dbReference type="GO" id="GO:0006355">
    <property type="term" value="P:regulation of DNA-templated transcription"/>
    <property type="evidence" value="ECO:0007669"/>
    <property type="project" value="UniProtKB-ARBA"/>
</dbReference>
<dbReference type="CDD" id="cd00090">
    <property type="entry name" value="HTH_ARSR"/>
    <property type="match status" value="1"/>
</dbReference>
<accession>A0A158JHC0</accession>
<dbReference type="RefSeq" id="WP_087645931.1">
    <property type="nucleotide sequence ID" value="NZ_FCON02000041.1"/>
</dbReference>
<comment type="caution">
    <text evidence="1">The sequence shown here is derived from an EMBL/GenBank/DDBJ whole genome shotgun (WGS) entry which is preliminary data.</text>
</comment>
<dbReference type="AlphaFoldDB" id="A0A158JHC0"/>
<name>A0A158JHC0_9BURK</name>
<dbReference type="EMBL" id="FCON02000041">
    <property type="protein sequence ID" value="SAL68267.1"/>
    <property type="molecule type" value="Genomic_DNA"/>
</dbReference>
<dbReference type="InterPro" id="IPR036388">
    <property type="entry name" value="WH-like_DNA-bd_sf"/>
</dbReference>
<sequence length="330" mass="36856">MPALATSAQNYLNQTLGASTSGHRPWAGQESLPYFLRDAFDFRQLDILGHKVLLALERNPEKPSIGDIRNRLDKLRSVAKLPVVYVTEALASYERKRLIAQKVPFIVPGNQLYLPDLGLDLREYFRQRRSSADVPLSPSAQAMLIAALLRPGWEAEWHPAETAAILGYTPMTLSRAVRELVAAGLAQTHKAGRSQYLRMAYAPRETWEQALPLLRNPVQRTVWTSTQPKAEELPVRVAGLSALARHSMLAEPASPVFAVSRTAWQAMKADMVELPEAMPGACEWQLWNYAPTLQPDSDTVDPLSLMLSLRDSTDERVQSALDALKEQLPW</sequence>
<organism evidence="1 2">
    <name type="scientific">Caballeronia choica</name>
    <dbReference type="NCBI Taxonomy" id="326476"/>
    <lineage>
        <taxon>Bacteria</taxon>
        <taxon>Pseudomonadati</taxon>
        <taxon>Pseudomonadota</taxon>
        <taxon>Betaproteobacteria</taxon>
        <taxon>Burkholderiales</taxon>
        <taxon>Burkholderiaceae</taxon>
        <taxon>Caballeronia</taxon>
    </lineage>
</organism>
<dbReference type="OrthoDB" id="8453791at2"/>
<evidence type="ECO:0000313" key="1">
    <source>
        <dbReference type="EMBL" id="SAL68267.1"/>
    </source>
</evidence>
<keyword evidence="2" id="KW-1185">Reference proteome</keyword>
<dbReference type="Gene3D" id="1.10.10.10">
    <property type="entry name" value="Winged helix-like DNA-binding domain superfamily/Winged helix DNA-binding domain"/>
    <property type="match status" value="1"/>
</dbReference>